<feature type="region of interest" description="Disordered" evidence="1">
    <location>
        <begin position="64"/>
        <end position="101"/>
    </location>
</feature>
<reference evidence="2 3" key="1">
    <citation type="submission" date="2024-02" db="EMBL/GenBank/DDBJ databases">
        <title>Chromosome-scale genome assembly of the rough periwinkle Littorina saxatilis.</title>
        <authorList>
            <person name="De Jode A."/>
            <person name="Faria R."/>
            <person name="Formenti G."/>
            <person name="Sims Y."/>
            <person name="Smith T.P."/>
            <person name="Tracey A."/>
            <person name="Wood J.M.D."/>
            <person name="Zagrodzka Z.B."/>
            <person name="Johannesson K."/>
            <person name="Butlin R.K."/>
            <person name="Leder E.H."/>
        </authorList>
    </citation>
    <scope>NUCLEOTIDE SEQUENCE [LARGE SCALE GENOMIC DNA]</scope>
    <source>
        <strain evidence="2">Snail1</strain>
        <tissue evidence="2">Muscle</tissue>
    </source>
</reference>
<keyword evidence="3" id="KW-1185">Reference proteome</keyword>
<feature type="compositionally biased region" description="Basic and acidic residues" evidence="1">
    <location>
        <begin position="16"/>
        <end position="29"/>
    </location>
</feature>
<dbReference type="Proteomes" id="UP001374579">
    <property type="component" value="Unassembled WGS sequence"/>
</dbReference>
<evidence type="ECO:0000313" key="2">
    <source>
        <dbReference type="EMBL" id="KAK7095885.1"/>
    </source>
</evidence>
<feature type="region of interest" description="Disordered" evidence="1">
    <location>
        <begin position="1"/>
        <end position="49"/>
    </location>
</feature>
<comment type="caution">
    <text evidence="2">The sequence shown here is derived from an EMBL/GenBank/DDBJ whole genome shotgun (WGS) entry which is preliminary data.</text>
</comment>
<name>A0AAN9G6Q3_9CAEN</name>
<gene>
    <name evidence="2" type="ORF">V1264_005243</name>
</gene>
<feature type="compositionally biased region" description="Low complexity" evidence="1">
    <location>
        <begin position="1"/>
        <end position="13"/>
    </location>
</feature>
<accession>A0AAN9G6Q3</accession>
<sequence>MSLVGGIVGSGLSPLARDRPTTEHRRNDSAEVQCQLPRVAYRNDPTSLPGASVKATGLAAERNSDVDGAANAGTGNRCETGRAQWRVSREAADPLQRNHVW</sequence>
<protein>
    <submittedName>
        <fullName evidence="2">Uncharacterized protein</fullName>
    </submittedName>
</protein>
<organism evidence="2 3">
    <name type="scientific">Littorina saxatilis</name>
    <dbReference type="NCBI Taxonomy" id="31220"/>
    <lineage>
        <taxon>Eukaryota</taxon>
        <taxon>Metazoa</taxon>
        <taxon>Spiralia</taxon>
        <taxon>Lophotrochozoa</taxon>
        <taxon>Mollusca</taxon>
        <taxon>Gastropoda</taxon>
        <taxon>Caenogastropoda</taxon>
        <taxon>Littorinimorpha</taxon>
        <taxon>Littorinoidea</taxon>
        <taxon>Littorinidae</taxon>
        <taxon>Littorina</taxon>
    </lineage>
</organism>
<evidence type="ECO:0000256" key="1">
    <source>
        <dbReference type="SAM" id="MobiDB-lite"/>
    </source>
</evidence>
<dbReference type="AlphaFoldDB" id="A0AAN9G6Q3"/>
<dbReference type="EMBL" id="JBAMIC010000014">
    <property type="protein sequence ID" value="KAK7095885.1"/>
    <property type="molecule type" value="Genomic_DNA"/>
</dbReference>
<evidence type="ECO:0000313" key="3">
    <source>
        <dbReference type="Proteomes" id="UP001374579"/>
    </source>
</evidence>
<proteinExistence type="predicted"/>